<dbReference type="EMBL" id="CAKASE010000075">
    <property type="protein sequence ID" value="CAG9577156.1"/>
    <property type="molecule type" value="Genomic_DNA"/>
</dbReference>
<name>A0A8J2RD04_9NEOP</name>
<dbReference type="Gene3D" id="1.20.1270.60">
    <property type="entry name" value="Arfaptin homology (AH) domain/BAR domain"/>
    <property type="match status" value="1"/>
</dbReference>
<reference evidence="3" key="1">
    <citation type="submission" date="2021-09" db="EMBL/GenBank/DDBJ databases">
        <authorList>
            <person name="Martin H S."/>
        </authorList>
    </citation>
    <scope>NUCLEOTIDE SEQUENCE</scope>
</reference>
<evidence type="ECO:0000256" key="2">
    <source>
        <dbReference type="SAM" id="SignalP"/>
    </source>
</evidence>
<protein>
    <submittedName>
        <fullName evidence="3">(African queen) hypothetical protein</fullName>
    </submittedName>
</protein>
<keyword evidence="1" id="KW-0175">Coiled coil</keyword>
<keyword evidence="4" id="KW-1185">Reference proteome</keyword>
<feature type="chain" id="PRO_5035159117" evidence="2">
    <location>
        <begin position="21"/>
        <end position="86"/>
    </location>
</feature>
<feature type="signal peptide" evidence="2">
    <location>
        <begin position="1"/>
        <end position="20"/>
    </location>
</feature>
<dbReference type="OrthoDB" id="9976382at2759"/>
<dbReference type="InterPro" id="IPR027267">
    <property type="entry name" value="AH/BAR_dom_sf"/>
</dbReference>
<keyword evidence="2" id="KW-0732">Signal</keyword>
<dbReference type="PANTHER" id="PTHR45850:SF1">
    <property type="entry name" value="SORTING NEXIN 6, ISOFORM B"/>
    <property type="match status" value="1"/>
</dbReference>
<dbReference type="Proteomes" id="UP000789524">
    <property type="component" value="Unassembled WGS sequence"/>
</dbReference>
<dbReference type="GO" id="GO:0090389">
    <property type="term" value="P:phagosome-lysosome fusion involved in apoptotic cell clearance"/>
    <property type="evidence" value="ECO:0007669"/>
    <property type="project" value="TreeGrafter"/>
</dbReference>
<evidence type="ECO:0000313" key="3">
    <source>
        <dbReference type="EMBL" id="CAG9577156.1"/>
    </source>
</evidence>
<comment type="caution">
    <text evidence="3">The sequence shown here is derived from an EMBL/GenBank/DDBJ whole genome shotgun (WGS) entry which is preliminary data.</text>
</comment>
<dbReference type="AlphaFoldDB" id="A0A8J2RD04"/>
<accession>A0A8J2RD04</accession>
<gene>
    <name evidence="3" type="ORF">DCHRY22_LOCUS12247</name>
</gene>
<organism evidence="3 4">
    <name type="scientific">Danaus chrysippus</name>
    <name type="common">African queen</name>
    <dbReference type="NCBI Taxonomy" id="151541"/>
    <lineage>
        <taxon>Eukaryota</taxon>
        <taxon>Metazoa</taxon>
        <taxon>Ecdysozoa</taxon>
        <taxon>Arthropoda</taxon>
        <taxon>Hexapoda</taxon>
        <taxon>Insecta</taxon>
        <taxon>Pterygota</taxon>
        <taxon>Neoptera</taxon>
        <taxon>Endopterygota</taxon>
        <taxon>Lepidoptera</taxon>
        <taxon>Glossata</taxon>
        <taxon>Ditrysia</taxon>
        <taxon>Papilionoidea</taxon>
        <taxon>Nymphalidae</taxon>
        <taxon>Danainae</taxon>
        <taxon>Danaini</taxon>
        <taxon>Danaina</taxon>
        <taxon>Danaus</taxon>
        <taxon>Anosia</taxon>
    </lineage>
</organism>
<dbReference type="PANTHER" id="PTHR45850">
    <property type="entry name" value="SORTING NEXIN FAMILY MEMBER"/>
    <property type="match status" value="1"/>
</dbReference>
<evidence type="ECO:0000313" key="4">
    <source>
        <dbReference type="Proteomes" id="UP000789524"/>
    </source>
</evidence>
<evidence type="ECO:0000256" key="1">
    <source>
        <dbReference type="SAM" id="Coils"/>
    </source>
</evidence>
<feature type="coiled-coil region" evidence="1">
    <location>
        <begin position="53"/>
        <end position="80"/>
    </location>
</feature>
<proteinExistence type="predicted"/>
<sequence>MIFLSLSLSYISLSLSLSQAEQAQADACARFEQLSARAREELIDFRTRRVAAFKKSLIDLAELEIKHARAQQELFRKSLQVLRECQ</sequence>